<dbReference type="RefSeq" id="WP_013046228.1">
    <property type="nucleotide sequence ID" value="NC_014010.1"/>
</dbReference>
<dbReference type="HOGENOM" id="CLU_1365268_0_0_5"/>
<organism evidence="1 2">
    <name type="scientific">Puniceispirillum marinum (strain IMCC1322)</name>
    <dbReference type="NCBI Taxonomy" id="488538"/>
    <lineage>
        <taxon>Bacteria</taxon>
        <taxon>Pseudomonadati</taxon>
        <taxon>Pseudomonadota</taxon>
        <taxon>Alphaproteobacteria</taxon>
        <taxon>Candidatus Puniceispirillales</taxon>
        <taxon>Candidatus Puniceispirillaceae</taxon>
        <taxon>Candidatus Puniceispirillum</taxon>
    </lineage>
</organism>
<evidence type="ECO:0000313" key="2">
    <source>
        <dbReference type="Proteomes" id="UP000007460"/>
    </source>
</evidence>
<keyword evidence="2" id="KW-1185">Reference proteome</keyword>
<sequence length="200" mass="23116">MAIKIIPPDNDRKELFEKSVKPLLVASEKNNAVDKWMFNLTEDGEVNTNSVVFVSTQHKKIFVIEGIHKTKQPPPQKPLVLPDLSHLPDEQAKKYAFQQKRDHSRSHALVHGLPKKVRVPRKNGTWKEETQTWSAHLGHWHLHNGRYIGGSLVVYGTGKVPDLSELASDIDFDLWMQDIEKKSFQPYQQISSKWKMNKEY</sequence>
<dbReference type="KEGG" id="apb:SAR116_1358"/>
<gene>
    <name evidence="1" type="ordered locus">SAR116_1358</name>
</gene>
<dbReference type="AlphaFoldDB" id="D5BTK4"/>
<reference evidence="1 2" key="1">
    <citation type="journal article" date="2010" name="J. Bacteriol.">
        <title>Complete genome sequence of "Candidatus Puniceispirillum marinum" IMCC1322, a representative of the SAR116 clade in the Alphaproteobacteria.</title>
        <authorList>
            <person name="Oh H.M."/>
            <person name="Kwon K.K."/>
            <person name="Kang I."/>
            <person name="Kang S.G."/>
            <person name="Lee J.H."/>
            <person name="Kim S.J."/>
            <person name="Cho J.C."/>
        </authorList>
    </citation>
    <scope>NUCLEOTIDE SEQUENCE [LARGE SCALE GENOMIC DNA]</scope>
    <source>
        <strain evidence="1 2">IMCC1322</strain>
    </source>
</reference>
<dbReference type="STRING" id="488538.SAR116_1358"/>
<name>D5BTK4_PUNMI</name>
<accession>D5BTK4</accession>
<proteinExistence type="predicted"/>
<protein>
    <submittedName>
        <fullName evidence="1">Oxidoreductase domain protein</fullName>
    </submittedName>
</protein>
<dbReference type="Proteomes" id="UP000007460">
    <property type="component" value="Chromosome"/>
</dbReference>
<dbReference type="EMBL" id="CP001751">
    <property type="protein sequence ID" value="ADE39601.1"/>
    <property type="molecule type" value="Genomic_DNA"/>
</dbReference>
<evidence type="ECO:0000313" key="1">
    <source>
        <dbReference type="EMBL" id="ADE39601.1"/>
    </source>
</evidence>